<evidence type="ECO:0000313" key="4">
    <source>
        <dbReference type="Proteomes" id="UP001432128"/>
    </source>
</evidence>
<sequence>MSVVHDLVADMSAEAASLDDLVAGLDATGWATPTPAEGWTIAHQIGHLWWTDRMATLSATDPSGFDDMLVVAANDPATFVDAGAAEAAQIAPADLLARWREGRAAVAEALVSVPDGTKLAWFGPPMSAASMATARIMETWAHGLDVADTLGVRRLPTARLRNVAHIGVRTRDFAYILNGRTPPTTPLRVELTAPDGATWEWGPADADNRVIGSAEDFCRLVTQRRAAADLDLAISGADAVEWSQIAQCFAGAPGTGRAPLGADSTAGQR</sequence>
<name>A0AAU4K6F9_9NOCA</name>
<dbReference type="GO" id="GO:0046872">
    <property type="term" value="F:metal ion binding"/>
    <property type="evidence" value="ECO:0007669"/>
    <property type="project" value="InterPro"/>
</dbReference>
<dbReference type="InterPro" id="IPR017517">
    <property type="entry name" value="Maleyloyr_isom"/>
</dbReference>
<dbReference type="AlphaFoldDB" id="A0AAU4K6F9"/>
<dbReference type="Gene3D" id="1.20.120.450">
    <property type="entry name" value="dinb family like domain"/>
    <property type="match status" value="1"/>
</dbReference>
<dbReference type="InterPro" id="IPR034660">
    <property type="entry name" value="DinB/YfiT-like"/>
</dbReference>
<dbReference type="InterPro" id="IPR024344">
    <property type="entry name" value="MDMPI_metal-binding"/>
</dbReference>
<dbReference type="RefSeq" id="WP_328858660.1">
    <property type="nucleotide sequence ID" value="NZ_CP108021.1"/>
</dbReference>
<dbReference type="InterPro" id="IPR017518">
    <property type="entry name" value="CHP03084"/>
</dbReference>
<dbReference type="SUPFAM" id="SSF109854">
    <property type="entry name" value="DinB/YfiT-like putative metalloenzymes"/>
    <property type="match status" value="1"/>
</dbReference>
<feature type="domain" description="tRNA wybutosine-synthesis" evidence="1">
    <location>
        <begin position="184"/>
        <end position="229"/>
    </location>
</feature>
<protein>
    <submittedName>
        <fullName evidence="3">TIGR03084 family metal-binding protein</fullName>
    </submittedName>
</protein>
<dbReference type="EMBL" id="CP108021">
    <property type="protein sequence ID" value="WUM21656.1"/>
    <property type="molecule type" value="Genomic_DNA"/>
</dbReference>
<dbReference type="Pfam" id="PF08608">
    <property type="entry name" value="Wyosine_form"/>
    <property type="match status" value="1"/>
</dbReference>
<proteinExistence type="predicted"/>
<evidence type="ECO:0000313" key="3">
    <source>
        <dbReference type="EMBL" id="WUM21656.1"/>
    </source>
</evidence>
<evidence type="ECO:0000259" key="1">
    <source>
        <dbReference type="Pfam" id="PF08608"/>
    </source>
</evidence>
<dbReference type="Proteomes" id="UP001432128">
    <property type="component" value="Chromosome"/>
</dbReference>
<keyword evidence="4" id="KW-1185">Reference proteome</keyword>
<dbReference type="NCBIfam" id="TIGR03083">
    <property type="entry name" value="maleylpyruvate isomerase family mycothiol-dependent enzyme"/>
    <property type="match status" value="1"/>
</dbReference>
<accession>A0AAU4K6F9</accession>
<organism evidence="3 4">
    <name type="scientific">Williamsia herbipolensis</name>
    <dbReference type="NCBI Taxonomy" id="1603258"/>
    <lineage>
        <taxon>Bacteria</taxon>
        <taxon>Bacillati</taxon>
        <taxon>Actinomycetota</taxon>
        <taxon>Actinomycetes</taxon>
        <taxon>Mycobacteriales</taxon>
        <taxon>Nocardiaceae</taxon>
        <taxon>Williamsia</taxon>
    </lineage>
</organism>
<evidence type="ECO:0000259" key="2">
    <source>
        <dbReference type="Pfam" id="PF11716"/>
    </source>
</evidence>
<gene>
    <name evidence="3" type="ORF">OG579_07735</name>
</gene>
<dbReference type="KEGG" id="whr:OG579_07735"/>
<dbReference type="Pfam" id="PF11716">
    <property type="entry name" value="MDMPI_N"/>
    <property type="match status" value="1"/>
</dbReference>
<feature type="domain" description="Mycothiol-dependent maleylpyruvate isomerase metal-binding" evidence="2">
    <location>
        <begin position="13"/>
        <end position="147"/>
    </location>
</feature>
<reference evidence="3 4" key="1">
    <citation type="submission" date="2022-10" db="EMBL/GenBank/DDBJ databases">
        <title>The complete genomes of actinobacterial strains from the NBC collection.</title>
        <authorList>
            <person name="Joergensen T.S."/>
            <person name="Alvarez Arevalo M."/>
            <person name="Sterndorff E.B."/>
            <person name="Faurdal D."/>
            <person name="Vuksanovic O."/>
            <person name="Mourched A.-S."/>
            <person name="Charusanti P."/>
            <person name="Shaw S."/>
            <person name="Blin K."/>
            <person name="Weber T."/>
        </authorList>
    </citation>
    <scope>NUCLEOTIDE SEQUENCE [LARGE SCALE GENOMIC DNA]</scope>
    <source>
        <strain evidence="3 4">NBC_00319</strain>
    </source>
</reference>
<dbReference type="NCBIfam" id="TIGR03084">
    <property type="entry name" value="TIGR03084 family metal-binding protein"/>
    <property type="match status" value="1"/>
</dbReference>
<dbReference type="InterPro" id="IPR013917">
    <property type="entry name" value="tRNA_wybutosine-synth"/>
</dbReference>